<dbReference type="PANTHER" id="PTHR37310:SF1">
    <property type="entry name" value="CYTOPLASMIC PROTEIN"/>
    <property type="match status" value="1"/>
</dbReference>
<dbReference type="PANTHER" id="PTHR37310">
    <property type="entry name" value="CYTOPLASMIC PROTEIN-RELATED"/>
    <property type="match status" value="1"/>
</dbReference>
<dbReference type="STRING" id="342108.amb2982"/>
<evidence type="ECO:0000256" key="1">
    <source>
        <dbReference type="SAM" id="MobiDB-lite"/>
    </source>
</evidence>
<evidence type="ECO:0000313" key="3">
    <source>
        <dbReference type="Proteomes" id="UP000007058"/>
    </source>
</evidence>
<feature type="region of interest" description="Disordered" evidence="1">
    <location>
        <begin position="16"/>
        <end position="38"/>
    </location>
</feature>
<sequence length="151" mass="16703">MFGRAASTITRIDPYRVRDYQGKGPDSSGPPTRRYVNRGRTEMPLSDTIEACELAHRACTESVIHGMQQGGPSAEWELIQLLLDCADINETAADFMLRSSRLHHLTCQVAAEVSDKCASACEKLSKEDVRLKECAEACRRAATACRKTVKN</sequence>
<gene>
    <name evidence="2" type="ordered locus">amb2982</name>
</gene>
<name>Q2W2Y9_PARM1</name>
<organism evidence="2 3">
    <name type="scientific">Paramagnetospirillum magneticum (strain ATCC 700264 / AMB-1)</name>
    <name type="common">Magnetospirillum magneticum</name>
    <dbReference type="NCBI Taxonomy" id="342108"/>
    <lineage>
        <taxon>Bacteria</taxon>
        <taxon>Pseudomonadati</taxon>
        <taxon>Pseudomonadota</taxon>
        <taxon>Alphaproteobacteria</taxon>
        <taxon>Rhodospirillales</taxon>
        <taxon>Magnetospirillaceae</taxon>
        <taxon>Paramagnetospirillum</taxon>
    </lineage>
</organism>
<dbReference type="Pfam" id="PF03860">
    <property type="entry name" value="Csp"/>
    <property type="match status" value="1"/>
</dbReference>
<evidence type="ECO:0000313" key="2">
    <source>
        <dbReference type="EMBL" id="BAE51786.1"/>
    </source>
</evidence>
<dbReference type="HOGENOM" id="CLU_142273_0_0_5"/>
<dbReference type="EMBL" id="AP007255">
    <property type="protein sequence ID" value="BAE51786.1"/>
    <property type="molecule type" value="Genomic_DNA"/>
</dbReference>
<keyword evidence="3" id="KW-1185">Reference proteome</keyword>
<reference evidence="2 3" key="1">
    <citation type="journal article" date="2005" name="DNA Res.">
        <title>Complete genome sequence of the facultative anaerobic magnetotactic bacterium Magnetospirillum sp. strain AMB-1.</title>
        <authorList>
            <person name="Matsunaga T."/>
            <person name="Okamura Y."/>
            <person name="Fukuda Y."/>
            <person name="Wahyudi A.T."/>
            <person name="Murase Y."/>
            <person name="Takeyama H."/>
        </authorList>
    </citation>
    <scope>NUCLEOTIDE SEQUENCE [LARGE SCALE GENOMIC DNA]</scope>
    <source>
        <strain evidence="3">ATCC 700264 / AMB-1</strain>
    </source>
</reference>
<accession>Q2W2Y9</accession>
<dbReference type="AlphaFoldDB" id="Q2W2Y9"/>
<dbReference type="KEGG" id="mag:amb2982"/>
<dbReference type="InterPro" id="IPR044543">
    <property type="entry name" value="YHJQ-like"/>
</dbReference>
<dbReference type="CDD" id="cd08026">
    <property type="entry name" value="DUF326"/>
    <property type="match status" value="1"/>
</dbReference>
<protein>
    <submittedName>
        <fullName evidence="2">Ferredoxin</fullName>
    </submittedName>
</protein>
<dbReference type="InterPro" id="IPR005560">
    <property type="entry name" value="Csp_YhjQ"/>
</dbReference>
<dbReference type="Gene3D" id="1.20.1270.360">
    <property type="match status" value="1"/>
</dbReference>
<proteinExistence type="predicted"/>
<dbReference type="Proteomes" id="UP000007058">
    <property type="component" value="Chromosome"/>
</dbReference>